<dbReference type="PANTHER" id="PTHR38588:SF1">
    <property type="entry name" value="BLL0334 PROTEIN"/>
    <property type="match status" value="1"/>
</dbReference>
<accession>E6PK88</accession>
<sequence>MHVTPAPTRHRAQPCRKVNIVDIEQSFRVPFPRATVWRSFQDTEGIVACLPGTSLTERPDDGKLKLVMTVKLGPIVAAFAGDGEMVLDDSSYAGRVTGGGSDRKTGSRVKGDAAFSLHAEPNVDASEATRVEVHVNYSMVGNLAQFSRGNLVQELAERLTQAFAQNLQRKLEAESAAVLPTAGPDVAQPAAVPIAAFPAPVGERVNQPLDLGQLFWPLLMARMRRLIYFWRRA</sequence>
<dbReference type="Gene3D" id="3.30.530.20">
    <property type="match status" value="1"/>
</dbReference>
<organism evidence="1">
    <name type="scientific">mine drainage metagenome</name>
    <dbReference type="NCBI Taxonomy" id="410659"/>
    <lineage>
        <taxon>unclassified sequences</taxon>
        <taxon>metagenomes</taxon>
        <taxon>ecological metagenomes</taxon>
    </lineage>
</organism>
<dbReference type="AlphaFoldDB" id="E6PK88"/>
<dbReference type="SUPFAM" id="SSF55961">
    <property type="entry name" value="Bet v1-like"/>
    <property type="match status" value="1"/>
</dbReference>
<dbReference type="CDD" id="cd07823">
    <property type="entry name" value="SRPBCC_5"/>
    <property type="match status" value="1"/>
</dbReference>
<dbReference type="EMBL" id="CABM01000004">
    <property type="protein sequence ID" value="CBH95339.1"/>
    <property type="molecule type" value="Genomic_DNA"/>
</dbReference>
<proteinExistence type="predicted"/>
<reference evidence="1" key="1">
    <citation type="submission" date="2009-10" db="EMBL/GenBank/DDBJ databases">
        <title>Diversity of trophic interactions inside an arsenic-rich microbial ecosystem.</title>
        <authorList>
            <person name="Bertin P.N."/>
            <person name="Heinrich-Salmeron A."/>
            <person name="Pelletier E."/>
            <person name="Goulhen-Chollet F."/>
            <person name="Arsene-Ploetze F."/>
            <person name="Gallien S."/>
            <person name="Calteau A."/>
            <person name="Vallenet D."/>
            <person name="Casiot C."/>
            <person name="Chane-Woon-Ming B."/>
            <person name="Giloteaux L."/>
            <person name="Barakat M."/>
            <person name="Bonnefoy V."/>
            <person name="Bruneel O."/>
            <person name="Chandler M."/>
            <person name="Cleiss J."/>
            <person name="Duran R."/>
            <person name="Elbaz-Poulichet F."/>
            <person name="Fonknechten N."/>
            <person name="Lauga B."/>
            <person name="Mornico D."/>
            <person name="Ortet P."/>
            <person name="Schaeffer C."/>
            <person name="Siguier P."/>
            <person name="Alexander Thil Smith A."/>
            <person name="Van Dorsselaer A."/>
            <person name="Weissenbach J."/>
            <person name="Medigue C."/>
            <person name="Le Paslier D."/>
        </authorList>
    </citation>
    <scope>NUCLEOTIDE SEQUENCE</scope>
</reference>
<name>E6PK88_9ZZZZ</name>
<dbReference type="InterPro" id="IPR023393">
    <property type="entry name" value="START-like_dom_sf"/>
</dbReference>
<evidence type="ECO:0000313" key="1">
    <source>
        <dbReference type="EMBL" id="CBH95339.1"/>
    </source>
</evidence>
<protein>
    <recommendedName>
        <fullName evidence="2">Carbon monoxide dehydrogenase subunit G (CoxG)</fullName>
    </recommendedName>
</protein>
<gene>
    <name evidence="1" type="ORF">CARN2_0729</name>
</gene>
<dbReference type="PANTHER" id="PTHR38588">
    <property type="entry name" value="BLL0334 PROTEIN"/>
    <property type="match status" value="1"/>
</dbReference>
<dbReference type="Pfam" id="PF06240">
    <property type="entry name" value="COXG"/>
    <property type="match status" value="1"/>
</dbReference>
<dbReference type="InterPro" id="IPR010419">
    <property type="entry name" value="CO_DH_gsu"/>
</dbReference>
<evidence type="ECO:0008006" key="2">
    <source>
        <dbReference type="Google" id="ProtNLM"/>
    </source>
</evidence>
<comment type="caution">
    <text evidence="1">The sequence shown here is derived from an EMBL/GenBank/DDBJ whole genome shotgun (WGS) entry which is preliminary data.</text>
</comment>